<dbReference type="PROSITE" id="PS51186">
    <property type="entry name" value="GNAT"/>
    <property type="match status" value="1"/>
</dbReference>
<reference evidence="2 3" key="1">
    <citation type="submission" date="2014-05" db="EMBL/GenBank/DDBJ databases">
        <title>Cellulosimicrobium funkei U11 genome.</title>
        <authorList>
            <person name="Hu C."/>
            <person name="Gong Y."/>
            <person name="Wan W."/>
            <person name="Jiang M."/>
        </authorList>
    </citation>
    <scope>NUCLEOTIDE SEQUENCE [LARGE SCALE GENOMIC DNA]</scope>
    <source>
        <strain evidence="2 3">U11</strain>
    </source>
</reference>
<keyword evidence="3" id="KW-1185">Reference proteome</keyword>
<dbReference type="InterPro" id="IPR000182">
    <property type="entry name" value="GNAT_dom"/>
</dbReference>
<evidence type="ECO:0000313" key="3">
    <source>
        <dbReference type="Proteomes" id="UP000035265"/>
    </source>
</evidence>
<dbReference type="STRING" id="264251.FB00_00940"/>
<dbReference type="Pfam" id="PF13508">
    <property type="entry name" value="Acetyltransf_7"/>
    <property type="match status" value="1"/>
</dbReference>
<organism evidence="2 3">
    <name type="scientific">Cellulosimicrobium funkei</name>
    <dbReference type="NCBI Taxonomy" id="264251"/>
    <lineage>
        <taxon>Bacteria</taxon>
        <taxon>Bacillati</taxon>
        <taxon>Actinomycetota</taxon>
        <taxon>Actinomycetes</taxon>
        <taxon>Micrococcales</taxon>
        <taxon>Promicromonosporaceae</taxon>
        <taxon>Cellulosimicrobium</taxon>
    </lineage>
</organism>
<dbReference type="InterPro" id="IPR016181">
    <property type="entry name" value="Acyl_CoA_acyltransferase"/>
</dbReference>
<gene>
    <name evidence="2" type="ORF">FB00_00940</name>
</gene>
<feature type="domain" description="N-acetyltransferase" evidence="1">
    <location>
        <begin position="1"/>
        <end position="162"/>
    </location>
</feature>
<evidence type="ECO:0000313" key="2">
    <source>
        <dbReference type="EMBL" id="KLN36447.1"/>
    </source>
</evidence>
<dbReference type="Proteomes" id="UP000035265">
    <property type="component" value="Unassembled WGS sequence"/>
</dbReference>
<protein>
    <submittedName>
        <fullName evidence="2">GCN5 family acetyltransferase</fullName>
    </submittedName>
</protein>
<comment type="caution">
    <text evidence="2">The sequence shown here is derived from an EMBL/GenBank/DDBJ whole genome shotgun (WGS) entry which is preliminary data.</text>
</comment>
<accession>A0A0H2L8B1</accession>
<dbReference type="AlphaFoldDB" id="A0A0H2L8B1"/>
<proteinExistence type="predicted"/>
<dbReference type="PATRIC" id="fig|264251.5.peg.192"/>
<sequence>MLIRRERPSDVQAIRAVTADAFSAVEHSAPPVEPDGAPGEATLVGWLREDSGWIPELSLVAETGLPDPQVVGHVVATRGRLGDRPALGLGPLSVRRDHQQRGVGSALMHTILGAADALGEPVVVLLGEPALYSRFGFVPASTLGIEAPEPAWGDYFQARALSAWRDEYAGRFTYAAPFDRL</sequence>
<dbReference type="RefSeq" id="WP_047230951.1">
    <property type="nucleotide sequence ID" value="NZ_JNBQ01000001.1"/>
</dbReference>
<dbReference type="CDD" id="cd04301">
    <property type="entry name" value="NAT_SF"/>
    <property type="match status" value="1"/>
</dbReference>
<keyword evidence="2" id="KW-0808">Transferase</keyword>
<dbReference type="GO" id="GO:0016747">
    <property type="term" value="F:acyltransferase activity, transferring groups other than amino-acyl groups"/>
    <property type="evidence" value="ECO:0007669"/>
    <property type="project" value="InterPro"/>
</dbReference>
<dbReference type="Gene3D" id="3.40.630.30">
    <property type="match status" value="1"/>
</dbReference>
<dbReference type="EMBL" id="JNBQ01000001">
    <property type="protein sequence ID" value="KLN36447.1"/>
    <property type="molecule type" value="Genomic_DNA"/>
</dbReference>
<name>A0A0H2L8B1_9MICO</name>
<evidence type="ECO:0000259" key="1">
    <source>
        <dbReference type="PROSITE" id="PS51186"/>
    </source>
</evidence>
<dbReference type="SUPFAM" id="SSF55729">
    <property type="entry name" value="Acyl-CoA N-acyltransferases (Nat)"/>
    <property type="match status" value="1"/>
</dbReference>